<protein>
    <submittedName>
        <fullName evidence="2">Prepilin-type N</fullName>
    </submittedName>
</protein>
<gene>
    <name evidence="2" type="ORF">HMPREF9370_1274</name>
</gene>
<sequence>MNMKKNIYINKYIIKPKGFSIIEFMVASLLSMIILIAVGSGYFAARKVNDVAIARLNAQQDIRNVSNMIVYDARMAGGFGCFNLSNLNVAKNITVATDWSGLNNKDIRNLHEYLFSGTKGADNAVELSEGVKTISQSDFASVVTGIPGGFVAQSDALVFQYGEGTAAVADLAATRDELTIHQNDDATVATLVDNSPVVVSTCNTLSLYVIKRPNSGNVFKLGPKSQGLLPEAIMAPEVRHEVSLTRYIVNIYVVGRPNGGELGLYRIRFGNNAWEAPQLLLSGINKMNILYGYVNGCPGIDPTVNSELPAASAPEETFTFTEQPLTTDMARPLASIRLRLNGNNLAAEGQTMTNAASRESAGNVYIYNIDANVRGGNRCANR</sequence>
<organism evidence="2 3">
    <name type="scientific">Neisseria wadsworthii 9715</name>
    <dbReference type="NCBI Taxonomy" id="1030841"/>
    <lineage>
        <taxon>Bacteria</taxon>
        <taxon>Pseudomonadati</taxon>
        <taxon>Pseudomonadota</taxon>
        <taxon>Betaproteobacteria</taxon>
        <taxon>Neisseriales</taxon>
        <taxon>Neisseriaceae</taxon>
        <taxon>Neisseria</taxon>
    </lineage>
</organism>
<keyword evidence="1" id="KW-1133">Transmembrane helix</keyword>
<evidence type="ECO:0000313" key="2">
    <source>
        <dbReference type="EMBL" id="EGZ46519.1"/>
    </source>
</evidence>
<dbReference type="Proteomes" id="UP000005336">
    <property type="component" value="Unassembled WGS sequence"/>
</dbReference>
<keyword evidence="1" id="KW-0472">Membrane</keyword>
<dbReference type="AlphaFoldDB" id="G4CQB4"/>
<keyword evidence="3" id="KW-1185">Reference proteome</keyword>
<reference evidence="2 3" key="1">
    <citation type="submission" date="2011-06" db="EMBL/GenBank/DDBJ databases">
        <authorList>
            <person name="Muzny D."/>
            <person name="Qin X."/>
            <person name="Deng J."/>
            <person name="Jiang H."/>
            <person name="Liu Y."/>
            <person name="Qu J."/>
            <person name="Song X.-Z."/>
            <person name="Zhang L."/>
            <person name="Thornton R."/>
            <person name="Coyle M."/>
            <person name="Francisco L."/>
            <person name="Jackson L."/>
            <person name="Javaid M."/>
            <person name="Korchina V."/>
            <person name="Kovar C."/>
            <person name="Mata R."/>
            <person name="Mathew T."/>
            <person name="Ngo R."/>
            <person name="Nguyen L."/>
            <person name="Nguyen N."/>
            <person name="Okwuonu G."/>
            <person name="Ongeri F."/>
            <person name="Pham C."/>
            <person name="Simmons D."/>
            <person name="Wilczek-Boney K."/>
            <person name="Hale W."/>
            <person name="Jakkamsetti A."/>
            <person name="Pham P."/>
            <person name="Ruth R."/>
            <person name="San Lucas F."/>
            <person name="Warren J."/>
            <person name="Zhang J."/>
            <person name="Zhao Z."/>
            <person name="Zhou C."/>
            <person name="Zhu D."/>
            <person name="Lee S."/>
            <person name="Bess C."/>
            <person name="Blankenburg K."/>
            <person name="Forbes L."/>
            <person name="Fu Q."/>
            <person name="Gubbala S."/>
            <person name="Hirani K."/>
            <person name="Jayaseelan J.C."/>
            <person name="Lara F."/>
            <person name="Munidasa M."/>
            <person name="Palculict T."/>
            <person name="Patil S."/>
            <person name="Pu L.-L."/>
            <person name="Saada N."/>
            <person name="Tang L."/>
            <person name="Weissenberger G."/>
            <person name="Zhu Y."/>
            <person name="Hemphill L."/>
            <person name="Shang Y."/>
            <person name="Youmans B."/>
            <person name="Ayvaz T."/>
            <person name="Ross M."/>
            <person name="Santibanez J."/>
            <person name="Aqrawi P."/>
            <person name="Gross S."/>
            <person name="Joshi V."/>
            <person name="Fowler G."/>
            <person name="Nazareth L."/>
            <person name="Reid J."/>
            <person name="Worley K."/>
            <person name="Petrosino J."/>
            <person name="Highlander S."/>
            <person name="Gibbs R."/>
        </authorList>
    </citation>
    <scope>NUCLEOTIDE SEQUENCE [LARGE SCALE GENOMIC DNA]</scope>
    <source>
        <strain evidence="2 3">9715</strain>
    </source>
</reference>
<dbReference type="HOGENOM" id="CLU_072304_0_0_4"/>
<dbReference type="PATRIC" id="fig|1030841.3.peg.1255"/>
<dbReference type="EMBL" id="AGAZ01000047">
    <property type="protein sequence ID" value="EGZ46519.1"/>
    <property type="molecule type" value="Genomic_DNA"/>
</dbReference>
<evidence type="ECO:0000256" key="1">
    <source>
        <dbReference type="SAM" id="Phobius"/>
    </source>
</evidence>
<comment type="caution">
    <text evidence="2">The sequence shown here is derived from an EMBL/GenBank/DDBJ whole genome shotgun (WGS) entry which is preliminary data.</text>
</comment>
<keyword evidence="1" id="KW-0812">Transmembrane</keyword>
<dbReference type="STRING" id="1030841.HMPREF9370_1274"/>
<evidence type="ECO:0000313" key="3">
    <source>
        <dbReference type="Proteomes" id="UP000005336"/>
    </source>
</evidence>
<proteinExistence type="predicted"/>
<accession>G4CQB4</accession>
<feature type="transmembrane region" description="Helical" evidence="1">
    <location>
        <begin position="21"/>
        <end position="45"/>
    </location>
</feature>
<name>G4CQB4_9NEIS</name>